<dbReference type="Proteomes" id="UP000011555">
    <property type="component" value="Unassembled WGS sequence"/>
</dbReference>
<dbReference type="Pfam" id="PF24042">
    <property type="entry name" value="DUF7351"/>
    <property type="match status" value="1"/>
</dbReference>
<dbReference type="RefSeq" id="WP_007141371.1">
    <property type="nucleotide sequence ID" value="NZ_AOLZ01000033.1"/>
</dbReference>
<evidence type="ECO:0000313" key="5">
    <source>
        <dbReference type="Proteomes" id="UP000011555"/>
    </source>
</evidence>
<evidence type="ECO:0000313" key="3">
    <source>
        <dbReference type="EMBL" id="APW97158.1"/>
    </source>
</evidence>
<dbReference type="KEGG" id="hlc:CHINAEXTREME04965"/>
<reference evidence="4 5" key="2">
    <citation type="journal article" date="2014" name="PLoS Genet.">
        <title>Phylogenetically driven sequencing of extremely halophilic archaea reveals strategies for static and dynamic osmo-response.</title>
        <authorList>
            <person name="Becker E.A."/>
            <person name="Seitzer P.M."/>
            <person name="Tritt A."/>
            <person name="Larsen D."/>
            <person name="Krusor M."/>
            <person name="Yao A.I."/>
            <person name="Wu D."/>
            <person name="Madern D."/>
            <person name="Eisen J.A."/>
            <person name="Darling A.E."/>
            <person name="Facciotti M.T."/>
        </authorList>
    </citation>
    <scope>NUCLEOTIDE SEQUENCE [LARGE SCALE GENOMIC DNA]</scope>
    <source>
        <strain evidence="4 5">AJ5</strain>
    </source>
</reference>
<reference evidence="3" key="3">
    <citation type="submission" date="2017-01" db="EMBL/GenBank/DDBJ databases">
        <authorList>
            <person name="Mah S.A."/>
            <person name="Swanson W.J."/>
            <person name="Moy G.W."/>
            <person name="Vacquier V.D."/>
        </authorList>
    </citation>
    <scope>NUCLEOTIDE SEQUENCE</scope>
    <source>
        <strain evidence="3">AJ5</strain>
    </source>
</reference>
<dbReference type="InterPro" id="IPR055775">
    <property type="entry name" value="DUF7351"/>
</dbReference>
<dbReference type="Pfam" id="PF24038">
    <property type="entry name" value="DUF7347"/>
    <property type="match status" value="1"/>
</dbReference>
<accession>M0LPN4</accession>
<protein>
    <submittedName>
        <fullName evidence="3">Transcriptional regulator</fullName>
    </submittedName>
</protein>
<dbReference type="EMBL" id="CP019285">
    <property type="protein sequence ID" value="APW97158.1"/>
    <property type="molecule type" value="Genomic_DNA"/>
</dbReference>
<evidence type="ECO:0000259" key="2">
    <source>
        <dbReference type="Pfam" id="PF24042"/>
    </source>
</evidence>
<dbReference type="eggNOG" id="arCOG03860">
    <property type="taxonomic scope" value="Archaea"/>
</dbReference>
<evidence type="ECO:0000313" key="4">
    <source>
        <dbReference type="EMBL" id="EMA33990.1"/>
    </source>
</evidence>
<proteinExistence type="predicted"/>
<name>M0LPN4_NATLA</name>
<dbReference type="GeneID" id="30920451"/>
<organism evidence="4 5">
    <name type="scientific">Natronobacterium lacisalsi AJ5</name>
    <dbReference type="NCBI Taxonomy" id="358396"/>
    <lineage>
        <taxon>Archaea</taxon>
        <taxon>Methanobacteriati</taxon>
        <taxon>Methanobacteriota</taxon>
        <taxon>Stenosarchaea group</taxon>
        <taxon>Halobacteria</taxon>
        <taxon>Halobacteriales</taxon>
        <taxon>Natrialbaceae</taxon>
        <taxon>Natronobacterium</taxon>
    </lineage>
</organism>
<keyword evidence="5" id="KW-1185">Reference proteome</keyword>
<gene>
    <name evidence="4" type="ORF">C445_08232</name>
    <name evidence="3" type="ORF">CHINAEXTREME_04965</name>
</gene>
<dbReference type="Proteomes" id="UP000186547">
    <property type="component" value="Chromosome"/>
</dbReference>
<dbReference type="EMBL" id="AOLZ01000033">
    <property type="protein sequence ID" value="EMA33990.1"/>
    <property type="molecule type" value="Genomic_DNA"/>
</dbReference>
<evidence type="ECO:0000313" key="6">
    <source>
        <dbReference type="Proteomes" id="UP000186547"/>
    </source>
</evidence>
<evidence type="ECO:0000259" key="1">
    <source>
        <dbReference type="Pfam" id="PF24038"/>
    </source>
</evidence>
<feature type="domain" description="DUF7347" evidence="1">
    <location>
        <begin position="15"/>
        <end position="81"/>
    </location>
</feature>
<reference evidence="3 6" key="1">
    <citation type="journal article" date="2011" name="J. Bacteriol.">
        <title>Genome sequence of Halobiforma lacisalsi AJ5, an extremely halophilic archaeon which harbors a bop gene.</title>
        <authorList>
            <person name="Jiang X."/>
            <person name="Wang S."/>
            <person name="Cheng H."/>
            <person name="Huo Y."/>
            <person name="Zhang X."/>
            <person name="Zhu X."/>
            <person name="Han X."/>
            <person name="Ni P."/>
            <person name="Wu M."/>
        </authorList>
    </citation>
    <scope>NUCLEOTIDE SEQUENCE [LARGE SCALE GENOMIC DNA]</scope>
    <source>
        <strain evidence="3 6">AJ5</strain>
    </source>
</reference>
<dbReference type="AlphaFoldDB" id="M0LPN4"/>
<dbReference type="InterPro" id="IPR055771">
    <property type="entry name" value="DUF7347"/>
</dbReference>
<sequence>MTERSAERTYGSLPPDEALALLGNEVRAKILHTLSEARGGRGPPPVLPFSELRERTDGSVESSRFNYHLQQLVGTFVERVDPRAEAGADDAQPVSEMAATDEEGFRLRPEGTTMVRTIRAWSVAGEATVEPFDLEQSCHHCGGSIRAQYRNAIFAIQCADCEYLYDYNLTPPGILNGPDDRLLERVAAYNRQQRFAFAQGTCPLCGGGVDAEFLEPETTGYPRGDLRSTIVRRGCSHCGNKDTLTTGEFLLGESEVIAFCRRRGLDLMDTPIWEVEFAATDRRTTVEATDPWRVTTAVELDGEALECTVDETLEVVDRERY</sequence>
<feature type="domain" description="DUF7351" evidence="2">
    <location>
        <begin position="136"/>
        <end position="315"/>
    </location>
</feature>